<dbReference type="SUPFAM" id="SSF51905">
    <property type="entry name" value="FAD/NAD(P)-binding domain"/>
    <property type="match status" value="1"/>
</dbReference>
<dbReference type="InterPro" id="IPR002937">
    <property type="entry name" value="Amino_oxidase"/>
</dbReference>
<evidence type="ECO:0000256" key="1">
    <source>
        <dbReference type="ARBA" id="ARBA00005995"/>
    </source>
</evidence>
<gene>
    <name evidence="3" type="ORF">D3873_12145</name>
</gene>
<dbReference type="OrthoDB" id="56323at2"/>
<sequence length="367" mass="41188">MDNFPVVIIGAGLSGLRIASLLMEHNIPFKVIEARERVGGRVLTASASSSQKELNVDLGPTWFWPESETFMTKLVHELKLETFEQYTTGAMLSERTPSQPPERFHLPENAIAKSRRFEGGVQSLIDALYRKIPLNQLELSTRAVTVQLLNNSEVVVESICQNGEHKKEQARAVVMTVPPRIISRDIQFIPSLPTVVTTHLQQTATWMAGQAKFVAVYDRPFWREKGLSGYATSWVGPLQEIHDASPQNDGAALFGFVGIPAIERQSLGKDQVIQFALDQLVRLFGQEAASVKEIFYQDWSLEKETATKEDFPPLRDFPHYHPILVKGEWNNKIFFAGTETSAEFGGHLEGALRSAEFVVEQLRNLNK</sequence>
<proteinExistence type="inferred from homology"/>
<evidence type="ECO:0000313" key="4">
    <source>
        <dbReference type="Proteomes" id="UP000265725"/>
    </source>
</evidence>
<dbReference type="InterPro" id="IPR050703">
    <property type="entry name" value="Flavin_MAO"/>
</dbReference>
<comment type="similarity">
    <text evidence="1">Belongs to the flavin monoamine oxidase family.</text>
</comment>
<evidence type="ECO:0000313" key="3">
    <source>
        <dbReference type="EMBL" id="AYC30544.1"/>
    </source>
</evidence>
<dbReference type="PANTHER" id="PTHR43563">
    <property type="entry name" value="AMINE OXIDASE"/>
    <property type="match status" value="1"/>
</dbReference>
<dbReference type="RefSeq" id="WP_119884261.1">
    <property type="nucleotide sequence ID" value="NZ_CP032418.1"/>
</dbReference>
<feature type="domain" description="Amine oxidase" evidence="2">
    <location>
        <begin position="13"/>
        <end position="87"/>
    </location>
</feature>
<dbReference type="PANTHER" id="PTHR43563:SF14">
    <property type="entry name" value="AMINE OXIDASE"/>
    <property type="match status" value="1"/>
</dbReference>
<dbReference type="EMBL" id="CP032418">
    <property type="protein sequence ID" value="AYC30544.1"/>
    <property type="molecule type" value="Genomic_DNA"/>
</dbReference>
<dbReference type="Pfam" id="PF01593">
    <property type="entry name" value="Amino_oxidase"/>
    <property type="match status" value="2"/>
</dbReference>
<dbReference type="Proteomes" id="UP000265725">
    <property type="component" value="Chromosome"/>
</dbReference>
<dbReference type="GO" id="GO:0016491">
    <property type="term" value="F:oxidoreductase activity"/>
    <property type="evidence" value="ECO:0007669"/>
    <property type="project" value="InterPro"/>
</dbReference>
<protein>
    <submittedName>
        <fullName evidence="3">Amine oxidase</fullName>
    </submittedName>
</protein>
<dbReference type="SUPFAM" id="SSF54373">
    <property type="entry name" value="FAD-linked reductases, C-terminal domain"/>
    <property type="match status" value="1"/>
</dbReference>
<dbReference type="KEGG" id="paek:D3873_12145"/>
<evidence type="ECO:0000259" key="2">
    <source>
        <dbReference type="Pfam" id="PF01593"/>
    </source>
</evidence>
<name>A0A385YVH6_9BACL</name>
<reference evidence="4" key="1">
    <citation type="submission" date="2018-09" db="EMBL/GenBank/DDBJ databases">
        <authorList>
            <person name="Zhu H."/>
        </authorList>
    </citation>
    <scope>NUCLEOTIDE SEQUENCE [LARGE SCALE GENOMIC DNA]</scope>
    <source>
        <strain evidence="4">K2R23-3</strain>
    </source>
</reference>
<organism evidence="3 4">
    <name type="scientific">Paenisporosarcina cavernae</name>
    <dbReference type="NCBI Taxonomy" id="2320858"/>
    <lineage>
        <taxon>Bacteria</taxon>
        <taxon>Bacillati</taxon>
        <taxon>Bacillota</taxon>
        <taxon>Bacilli</taxon>
        <taxon>Bacillales</taxon>
        <taxon>Caryophanaceae</taxon>
        <taxon>Paenisporosarcina</taxon>
    </lineage>
</organism>
<dbReference type="AlphaFoldDB" id="A0A385YVH6"/>
<feature type="domain" description="Amine oxidase" evidence="2">
    <location>
        <begin position="115"/>
        <end position="360"/>
    </location>
</feature>
<dbReference type="Gene3D" id="3.50.50.60">
    <property type="entry name" value="FAD/NAD(P)-binding domain"/>
    <property type="match status" value="2"/>
</dbReference>
<accession>A0A385YVH6</accession>
<dbReference type="InterPro" id="IPR036188">
    <property type="entry name" value="FAD/NAD-bd_sf"/>
</dbReference>
<keyword evidence="4" id="KW-1185">Reference proteome</keyword>